<feature type="region of interest" description="Disordered" evidence="1">
    <location>
        <begin position="1"/>
        <end position="20"/>
    </location>
</feature>
<dbReference type="InterPro" id="IPR002347">
    <property type="entry name" value="SDR_fam"/>
</dbReference>
<dbReference type="EMBL" id="BC091424">
    <property type="protein sequence ID" value="AAH91424.1"/>
    <property type="molecule type" value="mRNA"/>
</dbReference>
<organism evidence="2">
    <name type="scientific">Rattus norvegicus</name>
    <name type="common">Rat</name>
    <dbReference type="NCBI Taxonomy" id="10116"/>
    <lineage>
        <taxon>Eukaryota</taxon>
        <taxon>Metazoa</taxon>
        <taxon>Chordata</taxon>
        <taxon>Craniata</taxon>
        <taxon>Vertebrata</taxon>
        <taxon>Euteleostomi</taxon>
        <taxon>Mammalia</taxon>
        <taxon>Eutheria</taxon>
        <taxon>Euarchontoglires</taxon>
        <taxon>Glires</taxon>
        <taxon>Rodentia</taxon>
        <taxon>Myomorpha</taxon>
        <taxon>Muroidea</taxon>
        <taxon>Muridae</taxon>
        <taxon>Murinae</taxon>
        <taxon>Rattus</taxon>
    </lineage>
</organism>
<accession>Q5BJM1</accession>
<gene>
    <name evidence="2 3" type="primary">Hsd17b8</name>
</gene>
<reference evidence="2" key="1">
    <citation type="journal article" date="2004" name="Genome Res.">
        <title>The status, quality, and expansion of the NIH full-length cDNA project: the Mammalian Gene Collection (MGC).</title>
        <authorList>
            <consortium name="The MGC Project Team"/>
            <person name="Gerhard D.S."/>
            <person name="Wagner L."/>
            <person name="Feingold E.A."/>
            <person name="Shenmen C.M."/>
            <person name="Grouse L.H."/>
            <person name="Schuler G."/>
            <person name="Klein S.L."/>
            <person name="Old S."/>
            <person name="Rasooly R."/>
            <person name="Good P."/>
            <person name="Guyer M."/>
            <person name="Peck A.M."/>
            <person name="Derge J.G."/>
            <person name="Lipman D."/>
            <person name="Collins F.S."/>
            <person name="Jang W."/>
            <person name="Sherry S."/>
            <person name="Feolo M."/>
            <person name="Misquitta L."/>
            <person name="Lee E."/>
            <person name="Rotmistrovsky K."/>
            <person name="Greenhut S.F."/>
            <person name="Schaefer C.F."/>
            <person name="Buetow K."/>
            <person name="Bonner T.I."/>
            <person name="Haussler D."/>
            <person name="Kent J."/>
            <person name="Kiekhaus M."/>
            <person name="Furey T."/>
            <person name="Brent M."/>
            <person name="Prange C."/>
            <person name="Schreiber K."/>
            <person name="Shapiro N."/>
            <person name="Bhat N.K."/>
            <person name="Hopkins R.F."/>
            <person name="Hsie F."/>
            <person name="Driscoll T."/>
            <person name="Soares M.B."/>
            <person name="Casavant T.L."/>
            <person name="Scheetz T.E."/>
            <person name="Brown-stein M.J."/>
            <person name="Usdin T.B."/>
            <person name="Toshiyuki S."/>
            <person name="Carninci P."/>
            <person name="Piao Y."/>
            <person name="Dudekula D.B."/>
            <person name="Ko M.S."/>
            <person name="Kawakami K."/>
            <person name="Suzuki Y."/>
            <person name="Sugano S."/>
            <person name="Gruber C.E."/>
            <person name="Smith M.R."/>
            <person name="Simmons B."/>
            <person name="Moore T."/>
            <person name="Waterman R."/>
            <person name="Johnson S.L."/>
            <person name="Ruan Y."/>
            <person name="Wei C.L."/>
            <person name="Mathavan S."/>
            <person name="Gunaratne P.H."/>
            <person name="Wu J."/>
            <person name="Garcia A.M."/>
            <person name="Hulyk S.W."/>
            <person name="Fuh E."/>
            <person name="Yuan Y."/>
            <person name="Sneed A."/>
            <person name="Kowis C."/>
            <person name="Hodgson A."/>
            <person name="Muzny D.M."/>
            <person name="McPherson J."/>
            <person name="Gibbs R.A."/>
            <person name="Fahey J."/>
            <person name="Helton E."/>
            <person name="Ketteman M."/>
            <person name="Madan A."/>
            <person name="Rodrigues S."/>
            <person name="Sanchez A."/>
            <person name="Whiting M."/>
            <person name="Madari A."/>
            <person name="Young A.C."/>
            <person name="Wetherby K.D."/>
            <person name="Granite S.J."/>
            <person name="Kwong P.N."/>
            <person name="Brinkley C.P."/>
            <person name="Pearson R.L."/>
            <person name="Bouffard G.G."/>
            <person name="Blakesly R.W."/>
            <person name="Green E.D."/>
            <person name="Dickson M.C."/>
            <person name="Rodriguez A.C."/>
            <person name="Grimwood J."/>
            <person name="Schmutz J."/>
            <person name="Myers R.M."/>
            <person name="Butterfield Y.S."/>
            <person name="Griffith M."/>
            <person name="Griffith O.L."/>
            <person name="Krzywinski M.I."/>
            <person name="Liao N."/>
            <person name="Morin R."/>
            <person name="Morrin R."/>
            <person name="Palmquist D."/>
            <person name="Petrescu A.S."/>
            <person name="Skalska U."/>
            <person name="Smailus D.E."/>
            <person name="Stott J.M."/>
            <person name="Schnerch A."/>
            <person name="Schein J.E."/>
            <person name="Jones S.J."/>
            <person name="Holt R.A."/>
            <person name="Baross A."/>
            <person name="Marra M.A."/>
            <person name="Clifton S."/>
            <person name="Makowski K.A."/>
            <person name="Bosak S."/>
            <person name="Malek J."/>
        </authorList>
    </citation>
    <scope>NUCLEOTIDE SEQUENCE [LARGE SCALE MRNA]</scope>
    <source>
        <tissue evidence="2">Spleen</tissue>
    </source>
</reference>
<dbReference type="RGD" id="1303158">
    <property type="gene designation" value="Hsd17b8"/>
</dbReference>
<sequence>MTSDLGPFPPTADSPISGAGSGIGRAISVRLAAEGAAVAACDLDGAAAQDTVRLLGNPGSEDREPRGKHAAFQADVSEGPAAKRLLEQVQVNRAPRRTPPQLGPLWSLALASSSLP</sequence>
<proteinExistence type="evidence at transcript level"/>
<dbReference type="SUPFAM" id="SSF51735">
    <property type="entry name" value="NAD(P)-binding Rossmann-fold domains"/>
    <property type="match status" value="1"/>
</dbReference>
<dbReference type="Pfam" id="PF00106">
    <property type="entry name" value="adh_short"/>
    <property type="match status" value="1"/>
</dbReference>
<feature type="region of interest" description="Disordered" evidence="1">
    <location>
        <begin position="54"/>
        <end position="79"/>
    </location>
</feature>
<evidence type="ECO:0000256" key="1">
    <source>
        <dbReference type="SAM" id="MobiDB-lite"/>
    </source>
</evidence>
<protein>
    <submittedName>
        <fullName evidence="2">Hsd17b8 protein</fullName>
    </submittedName>
</protein>
<dbReference type="Gene3D" id="3.40.50.720">
    <property type="entry name" value="NAD(P)-binding Rossmann-like Domain"/>
    <property type="match status" value="1"/>
</dbReference>
<dbReference type="AlphaFoldDB" id="Q5BJM1"/>
<dbReference type="InterPro" id="IPR036291">
    <property type="entry name" value="NAD(P)-bd_dom_sf"/>
</dbReference>
<name>Q5BJM1_RAT</name>
<evidence type="ECO:0000313" key="3">
    <source>
        <dbReference type="RGD" id="1303158"/>
    </source>
</evidence>
<evidence type="ECO:0000313" key="2">
    <source>
        <dbReference type="EMBL" id="AAH91424.1"/>
    </source>
</evidence>